<comment type="subcellular location">
    <subcellularLocation>
        <location evidence="6">Plastid</location>
        <location evidence="6">Chloroplast</location>
    </subcellularLocation>
</comment>
<dbReference type="Gene3D" id="3.40.50.620">
    <property type="entry name" value="HUPs"/>
    <property type="match status" value="1"/>
</dbReference>
<dbReference type="HAMAP" id="MF_01161">
    <property type="entry name" value="tRNA_Ile_lys_synt"/>
    <property type="match status" value="1"/>
</dbReference>
<geneLocation type="chloroplast" evidence="8"/>
<dbReference type="Pfam" id="PF01171">
    <property type="entry name" value="ATP_bind_3"/>
    <property type="match status" value="1"/>
</dbReference>
<keyword evidence="8" id="KW-0934">Plastid</keyword>
<comment type="similarity">
    <text evidence="6">Belongs to the tRNA(Ile)-lysidine synthase family.</text>
</comment>
<dbReference type="InterPro" id="IPR011063">
    <property type="entry name" value="TilS/TtcA_N"/>
</dbReference>
<dbReference type="RefSeq" id="YP_009390175.1">
    <property type="nucleotide sequence ID" value="NC_035231.1"/>
</dbReference>
<evidence type="ECO:0000259" key="7">
    <source>
        <dbReference type="Pfam" id="PF01171"/>
    </source>
</evidence>
<comment type="catalytic activity">
    <reaction evidence="5 6">
        <text>cytidine(34) in tRNA(Ile2) + L-lysine + ATP = lysidine(34) in tRNA(Ile2) + AMP + diphosphate + H(+)</text>
        <dbReference type="Rhea" id="RHEA:43744"/>
        <dbReference type="Rhea" id="RHEA-COMP:10625"/>
        <dbReference type="Rhea" id="RHEA-COMP:10670"/>
        <dbReference type="ChEBI" id="CHEBI:15378"/>
        <dbReference type="ChEBI" id="CHEBI:30616"/>
        <dbReference type="ChEBI" id="CHEBI:32551"/>
        <dbReference type="ChEBI" id="CHEBI:33019"/>
        <dbReference type="ChEBI" id="CHEBI:82748"/>
        <dbReference type="ChEBI" id="CHEBI:83665"/>
        <dbReference type="ChEBI" id="CHEBI:456215"/>
        <dbReference type="EC" id="6.3.4.19"/>
    </reaction>
</comment>
<dbReference type="EC" id="6.3.4.19" evidence="6"/>
<reference evidence="8" key="1">
    <citation type="journal article" date="2017" name="Sci. Rep.">
        <title>Origin and evolutionary history of freshwater Rhodophyta: further insights based on phylogenomic evidence.</title>
        <authorList>
            <person name="Nan F."/>
            <person name="Feng J."/>
            <person name="Lv J."/>
            <person name="Liu Q."/>
            <person name="Fang K."/>
            <person name="Gong C."/>
            <person name="Xie S."/>
        </authorList>
    </citation>
    <scope>NUCLEOTIDE SEQUENCE</scope>
</reference>
<evidence type="ECO:0000256" key="5">
    <source>
        <dbReference type="ARBA" id="ARBA00048539"/>
    </source>
</evidence>
<evidence type="ECO:0000256" key="1">
    <source>
        <dbReference type="ARBA" id="ARBA00022598"/>
    </source>
</evidence>
<dbReference type="GO" id="GO:0032267">
    <property type="term" value="F:tRNA(Ile)-lysidine synthase activity"/>
    <property type="evidence" value="ECO:0007669"/>
    <property type="project" value="UniProtKB-EC"/>
</dbReference>
<dbReference type="PANTHER" id="PTHR43033">
    <property type="entry name" value="TRNA(ILE)-LYSIDINE SYNTHASE-RELATED"/>
    <property type="match status" value="1"/>
</dbReference>
<dbReference type="InterPro" id="IPR014729">
    <property type="entry name" value="Rossmann-like_a/b/a_fold"/>
</dbReference>
<proteinExistence type="inferred from homology"/>
<dbReference type="GO" id="GO:0009507">
    <property type="term" value="C:chloroplast"/>
    <property type="evidence" value="ECO:0007669"/>
    <property type="project" value="UniProtKB-SubCell"/>
</dbReference>
<dbReference type="CDD" id="cd01992">
    <property type="entry name" value="TilS_N"/>
    <property type="match status" value="1"/>
</dbReference>
<feature type="binding site" evidence="6">
    <location>
        <begin position="30"/>
        <end position="35"/>
    </location>
    <ligand>
        <name>ATP</name>
        <dbReference type="ChEBI" id="CHEBI:30616"/>
    </ligand>
</feature>
<name>A0A3G1I9A6_9FLOR</name>
<dbReference type="GO" id="GO:0006400">
    <property type="term" value="P:tRNA modification"/>
    <property type="evidence" value="ECO:0007669"/>
    <property type="project" value="UniProtKB-UniRule"/>
</dbReference>
<accession>A0A3G1I9A6</accession>
<evidence type="ECO:0000256" key="3">
    <source>
        <dbReference type="ARBA" id="ARBA00022741"/>
    </source>
</evidence>
<dbReference type="PANTHER" id="PTHR43033:SF1">
    <property type="entry name" value="TRNA(ILE)-LYSIDINE SYNTHASE-RELATED"/>
    <property type="match status" value="1"/>
</dbReference>
<dbReference type="GO" id="GO:0005524">
    <property type="term" value="F:ATP binding"/>
    <property type="evidence" value="ECO:0007669"/>
    <property type="project" value="UniProtKB-UniRule"/>
</dbReference>
<dbReference type="GeneID" id="33350873"/>
<keyword evidence="8" id="KW-0150">Chloroplast</keyword>
<comment type="domain">
    <text evidence="6">The N-terminal region contains the highly conserved SGGXDS motif, predicted to be a P-loop motif involved in ATP binding.</text>
</comment>
<dbReference type="EMBL" id="KY033529">
    <property type="protein sequence ID" value="ART65529.1"/>
    <property type="molecule type" value="Genomic_DNA"/>
</dbReference>
<dbReference type="InterPro" id="IPR012094">
    <property type="entry name" value="tRNA_Ile_lys_synt"/>
</dbReference>
<dbReference type="InterPro" id="IPR012795">
    <property type="entry name" value="tRNA_Ile_lys_synt_N"/>
</dbReference>
<evidence type="ECO:0000313" key="8">
    <source>
        <dbReference type="EMBL" id="ART65529.1"/>
    </source>
</evidence>
<keyword evidence="1 6" id="KW-0436">Ligase</keyword>
<evidence type="ECO:0000256" key="6">
    <source>
        <dbReference type="HAMAP-Rule" id="MF_01161"/>
    </source>
</evidence>
<comment type="function">
    <text evidence="6">Ligates lysine onto the cytidine present at position 34 of the AUA codon-specific tRNA(Ile) that contains the anticodon CAU, in an ATP-dependent manner. Cytidine is converted to lysidine, thus changing the amino acid specificity of the tRNA from methionine to isoleucine.</text>
</comment>
<keyword evidence="3 6" id="KW-0547">Nucleotide-binding</keyword>
<keyword evidence="4 6" id="KW-0067">ATP-binding</keyword>
<feature type="domain" description="tRNA(Ile)-lysidine/2-thiocytidine synthase N-terminal" evidence="7">
    <location>
        <begin position="25"/>
        <end position="202"/>
    </location>
</feature>
<keyword evidence="2 6" id="KW-0819">tRNA processing</keyword>
<evidence type="ECO:0000256" key="2">
    <source>
        <dbReference type="ARBA" id="ARBA00022694"/>
    </source>
</evidence>
<dbReference type="SUPFAM" id="SSF82829">
    <property type="entry name" value="MesJ substrate recognition domain-like"/>
    <property type="match status" value="1"/>
</dbReference>
<sequence length="322" mass="38687">MKTFLHKKFELNLKDKLKIKTASALLLAVSGGQDSLCLLQLCLDVYKHDNFKIGIIYIDHQWRHDTIHVTKHLINIIKNNQIQTYLYQIKPKIYSEIESRELRYQILIQTAIKYNYNIIATAHSCTDQVETYLQYLVRGTSLDGINSLVWSRNINSNIRLIRPLLNFKRSEIIWFCRHFQLPIWSDFSNFYYCSRRNRIRHELIPYLQHYFQGRIEDHIGQFLDSTYTDCEYLRQNTIKAYQKSRHPYLLALNQAILFSQHLAVQTRVLQLFFLHNFHKPIPPKLLKKIISTDKTRPNINETYSIFFNRITVNYYNKWIFFK</sequence>
<organism evidence="8">
    <name type="scientific">Sheathia arcuata</name>
    <dbReference type="NCBI Taxonomy" id="340433"/>
    <lineage>
        <taxon>Eukaryota</taxon>
        <taxon>Rhodophyta</taxon>
        <taxon>Florideophyceae</taxon>
        <taxon>Nemaliophycidae</taxon>
        <taxon>Batrachospermales</taxon>
        <taxon>Batrachospermaceae</taxon>
        <taxon>Sheathia</taxon>
    </lineage>
</organism>
<evidence type="ECO:0000256" key="4">
    <source>
        <dbReference type="ARBA" id="ARBA00022840"/>
    </source>
</evidence>
<dbReference type="NCBIfam" id="TIGR02432">
    <property type="entry name" value="lysidine_TilS_N"/>
    <property type="match status" value="1"/>
</dbReference>
<gene>
    <name evidence="6 8" type="primary">tilS</name>
</gene>
<protein>
    <recommendedName>
        <fullName evidence="6">tRNA(Ile)-lysidine synthase, chloroplastic</fullName>
        <ecNumber evidence="6">6.3.4.19</ecNumber>
    </recommendedName>
    <alternativeName>
        <fullName evidence="6">tRNA(Ile)-2-lysyl-cytidine synthase</fullName>
    </alternativeName>
    <alternativeName>
        <fullName evidence="6">tRNA(Ile)-lysidine synthetase</fullName>
    </alternativeName>
</protein>
<dbReference type="SUPFAM" id="SSF52402">
    <property type="entry name" value="Adenine nucleotide alpha hydrolases-like"/>
    <property type="match status" value="1"/>
</dbReference>
<dbReference type="AlphaFoldDB" id="A0A3G1I9A6"/>